<dbReference type="InterPro" id="IPR036188">
    <property type="entry name" value="FAD/NAD-bd_sf"/>
</dbReference>
<protein>
    <recommendedName>
        <fullName evidence="7">FAD dependent oxidoreductase domain-containing protein</fullName>
    </recommendedName>
</protein>
<dbReference type="Gene3D" id="3.50.50.60">
    <property type="entry name" value="FAD/NAD(P)-binding domain"/>
    <property type="match status" value="1"/>
</dbReference>
<dbReference type="Pfam" id="PF01266">
    <property type="entry name" value="DAO"/>
    <property type="match status" value="1"/>
</dbReference>
<keyword evidence="9" id="KW-1185">Reference proteome</keyword>
<dbReference type="SUPFAM" id="SSF51905">
    <property type="entry name" value="FAD/NAD(P)-binding domain"/>
    <property type="match status" value="1"/>
</dbReference>
<reference evidence="8 9" key="1">
    <citation type="submission" date="2024-07" db="EMBL/GenBank/DDBJ databases">
        <title>Draft sequence of the Neodothiora populina.</title>
        <authorList>
            <person name="Drown D.D."/>
            <person name="Schuette U.S."/>
            <person name="Buechlein A.B."/>
            <person name="Rusch D.R."/>
            <person name="Winton L.W."/>
            <person name="Adams G.A."/>
        </authorList>
    </citation>
    <scope>NUCLEOTIDE SEQUENCE [LARGE SCALE GENOMIC DNA]</scope>
    <source>
        <strain evidence="8 9">CPC 39397</strain>
    </source>
</reference>
<accession>A0ABR3PHX2</accession>
<dbReference type="InterPro" id="IPR006076">
    <property type="entry name" value="FAD-dep_OxRdtase"/>
</dbReference>
<dbReference type="Proteomes" id="UP001562354">
    <property type="component" value="Unassembled WGS sequence"/>
</dbReference>
<sequence length="441" mass="49083">MQEDKSVLIIGSGTFGTSTAYHLALRDGSYKSIKAIDKNPLPSIDSAAYDLNKIIRTEYDEPLYASLALEALREWRSSPLWKGIFHETGWIVTTCGDPAAVEHLRKSYENLKKEGQVEGNVEFVEGKDEIVKFVPQLSNAKGLQTWKGLWNRQAGWAHAKNALTKMGTEAQKLGVEFVSGPGGTMTRLRTEGDRVVGVEVASGEVLTANRYILCTGAASPALLPELSKELWSKCWTLGHIELTEEEAKQFKGMPIVDNHELGFMFEPDEENRWIKICNAFPGYQYRKGEFTDEKGRTSKYSIPRYASDHPEETIPEEAEKGIRTFLDAVLPQFSDRPLLEARTCWCTDSPDSHYLIDTHPAYPGGELLLATGDSGHAFKMIPIIGKYIADALDGKKKKEWSYGSRKDTGDPTRPGDKVKDLRDVGFDADALLEGKTQASEL</sequence>
<dbReference type="InterPro" id="IPR045170">
    <property type="entry name" value="MTOX"/>
</dbReference>
<evidence type="ECO:0000256" key="4">
    <source>
        <dbReference type="ARBA" id="ARBA00022827"/>
    </source>
</evidence>
<evidence type="ECO:0000256" key="2">
    <source>
        <dbReference type="ARBA" id="ARBA00010989"/>
    </source>
</evidence>
<organism evidence="8 9">
    <name type="scientific">Neodothiora populina</name>
    <dbReference type="NCBI Taxonomy" id="2781224"/>
    <lineage>
        <taxon>Eukaryota</taxon>
        <taxon>Fungi</taxon>
        <taxon>Dikarya</taxon>
        <taxon>Ascomycota</taxon>
        <taxon>Pezizomycotina</taxon>
        <taxon>Dothideomycetes</taxon>
        <taxon>Dothideomycetidae</taxon>
        <taxon>Dothideales</taxon>
        <taxon>Dothioraceae</taxon>
        <taxon>Neodothiora</taxon>
    </lineage>
</organism>
<gene>
    <name evidence="8" type="ORF">AAFC00_007329</name>
</gene>
<keyword evidence="3" id="KW-0285">Flavoprotein</keyword>
<evidence type="ECO:0000256" key="1">
    <source>
        <dbReference type="ARBA" id="ARBA00001974"/>
    </source>
</evidence>
<feature type="domain" description="FAD dependent oxidoreductase" evidence="7">
    <location>
        <begin position="7"/>
        <end position="390"/>
    </location>
</feature>
<name>A0ABR3PHX2_9PEZI</name>
<dbReference type="Gene3D" id="3.30.9.10">
    <property type="entry name" value="D-Amino Acid Oxidase, subunit A, domain 2"/>
    <property type="match status" value="1"/>
</dbReference>
<evidence type="ECO:0000313" key="9">
    <source>
        <dbReference type="Proteomes" id="UP001562354"/>
    </source>
</evidence>
<dbReference type="GeneID" id="95981028"/>
<keyword evidence="5" id="KW-0560">Oxidoreductase</keyword>
<evidence type="ECO:0000313" key="8">
    <source>
        <dbReference type="EMBL" id="KAL1305748.1"/>
    </source>
</evidence>
<dbReference type="EMBL" id="JBFMKM010000006">
    <property type="protein sequence ID" value="KAL1305748.1"/>
    <property type="molecule type" value="Genomic_DNA"/>
</dbReference>
<evidence type="ECO:0000256" key="6">
    <source>
        <dbReference type="SAM" id="MobiDB-lite"/>
    </source>
</evidence>
<dbReference type="RefSeq" id="XP_069202021.1">
    <property type="nucleotide sequence ID" value="XM_069347418.1"/>
</dbReference>
<evidence type="ECO:0000259" key="7">
    <source>
        <dbReference type="Pfam" id="PF01266"/>
    </source>
</evidence>
<evidence type="ECO:0000256" key="3">
    <source>
        <dbReference type="ARBA" id="ARBA00022630"/>
    </source>
</evidence>
<proteinExistence type="inferred from homology"/>
<keyword evidence="4" id="KW-0274">FAD</keyword>
<evidence type="ECO:0000256" key="5">
    <source>
        <dbReference type="ARBA" id="ARBA00023002"/>
    </source>
</evidence>
<dbReference type="PANTHER" id="PTHR10961:SF26">
    <property type="entry name" value="L-SACCHAROPINE OXIDASE"/>
    <property type="match status" value="1"/>
</dbReference>
<comment type="cofactor">
    <cofactor evidence="1">
        <name>FAD</name>
        <dbReference type="ChEBI" id="CHEBI:57692"/>
    </cofactor>
</comment>
<comment type="caution">
    <text evidence="8">The sequence shown here is derived from an EMBL/GenBank/DDBJ whole genome shotgun (WGS) entry which is preliminary data.</text>
</comment>
<dbReference type="PANTHER" id="PTHR10961">
    <property type="entry name" value="PEROXISOMAL SARCOSINE OXIDASE"/>
    <property type="match status" value="1"/>
</dbReference>
<comment type="similarity">
    <text evidence="2">Belongs to the MSOX/MTOX family.</text>
</comment>
<feature type="region of interest" description="Disordered" evidence="6">
    <location>
        <begin position="397"/>
        <end position="421"/>
    </location>
</feature>